<evidence type="ECO:0000313" key="1">
    <source>
        <dbReference type="WBParaSite" id="SSTP_0001143332.1"/>
    </source>
</evidence>
<dbReference type="WBParaSite" id="SSTP_0001143332.1">
    <property type="protein sequence ID" value="SSTP_0001143332.1"/>
    <property type="gene ID" value="SSTP_0001143332"/>
</dbReference>
<protein>
    <submittedName>
        <fullName evidence="1">Ovule protein</fullName>
    </submittedName>
</protein>
<accession>A0A0K0EPQ1</accession>
<sequence>MWITGAESETCKLFPFGRNLFRYNISYDNESSHCCRCFGGCYSTEAKSGEWKLFWKKLEDVPILQLNLKHRSSSVMGW</sequence>
<proteinExistence type="predicted"/>
<name>A0A0K0EPQ1_STRER</name>
<dbReference type="AlphaFoldDB" id="A0A0K0EPQ1"/>
<reference evidence="1" key="1">
    <citation type="submission" date="2015-08" db="UniProtKB">
        <authorList>
            <consortium name="WormBaseParasite"/>
        </authorList>
    </citation>
    <scope>IDENTIFICATION</scope>
</reference>
<organism evidence="1">
    <name type="scientific">Strongyloides stercoralis</name>
    <name type="common">Threadworm</name>
    <dbReference type="NCBI Taxonomy" id="6248"/>
    <lineage>
        <taxon>Eukaryota</taxon>
        <taxon>Metazoa</taxon>
        <taxon>Ecdysozoa</taxon>
        <taxon>Nematoda</taxon>
        <taxon>Chromadorea</taxon>
        <taxon>Rhabditida</taxon>
        <taxon>Tylenchina</taxon>
        <taxon>Panagrolaimomorpha</taxon>
        <taxon>Strongyloidoidea</taxon>
        <taxon>Strongyloididae</taxon>
        <taxon>Strongyloides</taxon>
    </lineage>
</organism>